<dbReference type="GO" id="GO:0008270">
    <property type="term" value="F:zinc ion binding"/>
    <property type="evidence" value="ECO:0007669"/>
    <property type="project" value="InterPro"/>
</dbReference>
<dbReference type="SUPFAM" id="SSF53927">
    <property type="entry name" value="Cytidine deaminase-like"/>
    <property type="match status" value="1"/>
</dbReference>
<evidence type="ECO:0000256" key="1">
    <source>
        <dbReference type="ARBA" id="ARBA00022801"/>
    </source>
</evidence>
<keyword evidence="3" id="KW-0862">Zinc</keyword>
<dbReference type="EMBL" id="ON189047">
    <property type="protein sequence ID" value="URA07167.1"/>
    <property type="molecule type" value="Genomic_DNA"/>
</dbReference>
<dbReference type="GO" id="GO:0006220">
    <property type="term" value="P:pyrimidine nucleotide metabolic process"/>
    <property type="evidence" value="ECO:0007669"/>
    <property type="project" value="InterPro"/>
</dbReference>
<dbReference type="InterPro" id="IPR016193">
    <property type="entry name" value="Cytidine_deaminase-like"/>
</dbReference>
<dbReference type="Pfam" id="PF00383">
    <property type="entry name" value="dCMP_cyt_deam_1"/>
    <property type="match status" value="1"/>
</dbReference>
<evidence type="ECO:0000313" key="5">
    <source>
        <dbReference type="EMBL" id="URA07167.1"/>
    </source>
</evidence>
<evidence type="ECO:0000256" key="3">
    <source>
        <dbReference type="PIRSR" id="PIRSR006019-2"/>
    </source>
</evidence>
<feature type="binding site" evidence="3">
    <location>
        <position position="77"/>
    </location>
    <ligand>
        <name>Zn(2+)</name>
        <dbReference type="ChEBI" id="CHEBI:29105"/>
        <note>catalytic</note>
    </ligand>
</feature>
<dbReference type="Gene3D" id="3.40.140.10">
    <property type="entry name" value="Cytidine Deaminase, domain 2"/>
    <property type="match status" value="1"/>
</dbReference>
<proteinExistence type="predicted"/>
<keyword evidence="1" id="KW-0378">Hydrolase</keyword>
<name>A0A9E7J5G1_9CAUD</name>
<comment type="cofactor">
    <cofactor evidence="3">
        <name>Zn(2+)</name>
        <dbReference type="ChEBI" id="CHEBI:29105"/>
    </cofactor>
</comment>
<dbReference type="InterPro" id="IPR016473">
    <property type="entry name" value="dCMP_deaminase"/>
</dbReference>
<accession>A0A9E7J5G1</accession>
<dbReference type="GO" id="GO:0004132">
    <property type="term" value="F:dCMP deaminase activity"/>
    <property type="evidence" value="ECO:0007669"/>
    <property type="project" value="InterPro"/>
</dbReference>
<evidence type="ECO:0000259" key="4">
    <source>
        <dbReference type="PROSITE" id="PS51747"/>
    </source>
</evidence>
<evidence type="ECO:0000256" key="2">
    <source>
        <dbReference type="PIRSR" id="PIRSR006019-1"/>
    </source>
</evidence>
<feature type="active site" description="Proton donor" evidence="2">
    <location>
        <position position="79"/>
    </location>
</feature>
<keyword evidence="3" id="KW-0479">Metal-binding</keyword>
<dbReference type="InterPro" id="IPR002125">
    <property type="entry name" value="CMP_dCMP_dom"/>
</dbReference>
<dbReference type="InterPro" id="IPR015517">
    <property type="entry name" value="dCMP_deaminase-rel"/>
</dbReference>
<organism evidence="5 6">
    <name type="scientific">Xanthomonas phage Mallos</name>
    <dbReference type="NCBI Taxonomy" id="2939131"/>
    <lineage>
        <taxon>Viruses</taxon>
        <taxon>Duplodnaviria</taxon>
        <taxon>Heunggongvirae</taxon>
        <taxon>Uroviricota</taxon>
        <taxon>Caudoviricetes</taxon>
        <taxon>Mesyanzhinovviridae</taxon>
        <taxon>Bradleyvirinae</taxon>
        <taxon>Mallosvirus</taxon>
        <taxon>Mallosvirus mallos</taxon>
    </lineage>
</organism>
<reference evidence="5" key="1">
    <citation type="journal article" date="2022" name="Viruses">
        <title>Isolation of novel Xanthomonas phages for the plant pathogens X. translucens and X. campestris.</title>
        <authorList>
            <person name="Erdrich S.H."/>
            <person name="Sharma V."/>
            <person name="Schurr U."/>
            <person name="Arsova B."/>
            <person name="Frunzke J."/>
        </authorList>
    </citation>
    <scope>NUCLEOTIDE SEQUENCE</scope>
</reference>
<dbReference type="Proteomes" id="UP001056460">
    <property type="component" value="Segment"/>
</dbReference>
<protein>
    <submittedName>
        <fullName evidence="5">Deoxycytidylate deaminase</fullName>
    </submittedName>
</protein>
<evidence type="ECO:0000313" key="6">
    <source>
        <dbReference type="Proteomes" id="UP001056460"/>
    </source>
</evidence>
<dbReference type="PIRSF" id="PIRSF006019">
    <property type="entry name" value="dCMP_deaminase"/>
    <property type="match status" value="1"/>
</dbReference>
<feature type="binding site" evidence="3">
    <location>
        <position position="102"/>
    </location>
    <ligand>
        <name>Zn(2+)</name>
        <dbReference type="ChEBI" id="CHEBI:29105"/>
        <note>catalytic</note>
    </ligand>
</feature>
<feature type="binding site" evidence="3">
    <location>
        <position position="105"/>
    </location>
    <ligand>
        <name>Zn(2+)</name>
        <dbReference type="ChEBI" id="CHEBI:29105"/>
        <note>catalytic</note>
    </ligand>
</feature>
<dbReference type="PANTHER" id="PTHR11086:SF18">
    <property type="entry name" value="DEOXYCYTIDYLATE DEAMINASE"/>
    <property type="match status" value="1"/>
</dbReference>
<dbReference type="PROSITE" id="PS51747">
    <property type="entry name" value="CYT_DCMP_DEAMINASES_2"/>
    <property type="match status" value="1"/>
</dbReference>
<sequence>MSETPIRRSQAEWDAFFLDFAGQVARLSKDPDRQVGAVLVARGRRQFSIGYNGFPPEIEDLPSLLADKQFKLQWTVHAEENCLRQAPFDPAGSTIYVTRFPCHHCAAHIIKAGIQRVVAAAPELGHPRWGSSWAESLDAFSRNAVEVAFTGGTDGSQLELFE</sequence>
<gene>
    <name evidence="5" type="ORF">Mallos_BL60059</name>
</gene>
<feature type="domain" description="CMP/dCMP-type deaminase" evidence="4">
    <location>
        <begin position="12"/>
        <end position="144"/>
    </location>
</feature>
<keyword evidence="6" id="KW-1185">Reference proteome</keyword>
<dbReference type="PANTHER" id="PTHR11086">
    <property type="entry name" value="DEOXYCYTIDYLATE DEAMINASE-RELATED"/>
    <property type="match status" value="1"/>
</dbReference>